<dbReference type="FunFam" id="1.10.472.10:FF:000069">
    <property type="entry name" value="Cyclin-D5-1"/>
    <property type="match status" value="1"/>
</dbReference>
<feature type="domain" description="Cyclin-like" evidence="7">
    <location>
        <begin position="86"/>
        <end position="172"/>
    </location>
</feature>
<evidence type="ECO:0000256" key="3">
    <source>
        <dbReference type="ARBA" id="ARBA00023127"/>
    </source>
</evidence>
<dbReference type="CDD" id="cd20544">
    <property type="entry name" value="CYCLIN_AtCycD-like_rpt2"/>
    <property type="match status" value="1"/>
</dbReference>
<accession>A0A6P6T4A1</accession>
<protein>
    <submittedName>
        <fullName evidence="10">Cyclin-D5-1-like</fullName>
    </submittedName>
</protein>
<evidence type="ECO:0000259" key="8">
    <source>
        <dbReference type="SMART" id="SM01332"/>
    </source>
</evidence>
<organism evidence="9 10">
    <name type="scientific">Coffea arabica</name>
    <name type="common">Arabian coffee</name>
    <dbReference type="NCBI Taxonomy" id="13443"/>
    <lineage>
        <taxon>Eukaryota</taxon>
        <taxon>Viridiplantae</taxon>
        <taxon>Streptophyta</taxon>
        <taxon>Embryophyta</taxon>
        <taxon>Tracheophyta</taxon>
        <taxon>Spermatophyta</taxon>
        <taxon>Magnoliopsida</taxon>
        <taxon>eudicotyledons</taxon>
        <taxon>Gunneridae</taxon>
        <taxon>Pentapetalae</taxon>
        <taxon>asterids</taxon>
        <taxon>lamiids</taxon>
        <taxon>Gentianales</taxon>
        <taxon>Rubiaceae</taxon>
        <taxon>Ixoroideae</taxon>
        <taxon>Gardenieae complex</taxon>
        <taxon>Bertiereae - Coffeeae clade</taxon>
        <taxon>Coffeeae</taxon>
        <taxon>Coffea</taxon>
    </lineage>
</organism>
<dbReference type="RefSeq" id="XP_027073163.1">
    <property type="nucleotide sequence ID" value="XM_027217362.2"/>
</dbReference>
<dbReference type="GeneID" id="113697782"/>
<keyword evidence="4" id="KW-0131">Cell cycle</keyword>
<evidence type="ECO:0000259" key="7">
    <source>
        <dbReference type="SMART" id="SM00385"/>
    </source>
</evidence>
<dbReference type="SUPFAM" id="SSF47954">
    <property type="entry name" value="Cyclin-like"/>
    <property type="match status" value="2"/>
</dbReference>
<feature type="region of interest" description="Disordered" evidence="6">
    <location>
        <begin position="311"/>
        <end position="331"/>
    </location>
</feature>
<evidence type="ECO:0000256" key="5">
    <source>
        <dbReference type="RuleBase" id="RU000383"/>
    </source>
</evidence>
<dbReference type="AlphaFoldDB" id="A0A6P6T4A1"/>
<gene>
    <name evidence="10" type="primary">LOC113697782</name>
</gene>
<keyword evidence="2" id="KW-0132">Cell division</keyword>
<dbReference type="GO" id="GO:0051301">
    <property type="term" value="P:cell division"/>
    <property type="evidence" value="ECO:0007669"/>
    <property type="project" value="UniProtKB-KW"/>
</dbReference>
<keyword evidence="9" id="KW-1185">Reference proteome</keyword>
<dbReference type="Pfam" id="PF02984">
    <property type="entry name" value="Cyclin_C"/>
    <property type="match status" value="1"/>
</dbReference>
<keyword evidence="3 5" id="KW-0195">Cyclin</keyword>
<feature type="domain" description="Cyclin C-terminal" evidence="8">
    <location>
        <begin position="181"/>
        <end position="309"/>
    </location>
</feature>
<dbReference type="InterPro" id="IPR013763">
    <property type="entry name" value="Cyclin-like_dom"/>
</dbReference>
<proteinExistence type="inferred from homology"/>
<evidence type="ECO:0000256" key="4">
    <source>
        <dbReference type="ARBA" id="ARBA00023306"/>
    </source>
</evidence>
<reference evidence="10" key="2">
    <citation type="submission" date="2025-08" db="UniProtKB">
        <authorList>
            <consortium name="RefSeq"/>
        </authorList>
    </citation>
    <scope>IDENTIFICATION</scope>
    <source>
        <tissue evidence="10">Leaves</tissue>
    </source>
</reference>
<comment type="similarity">
    <text evidence="1">Belongs to the cyclin family. Cyclin D subfamily.</text>
</comment>
<evidence type="ECO:0000313" key="9">
    <source>
        <dbReference type="Proteomes" id="UP001652660"/>
    </source>
</evidence>
<dbReference type="SMART" id="SM00385">
    <property type="entry name" value="CYCLIN"/>
    <property type="match status" value="1"/>
</dbReference>
<dbReference type="Proteomes" id="UP001652660">
    <property type="component" value="Chromosome 7c"/>
</dbReference>
<name>A0A6P6T4A1_COFAR</name>
<evidence type="ECO:0000256" key="6">
    <source>
        <dbReference type="SAM" id="MobiDB-lite"/>
    </source>
</evidence>
<evidence type="ECO:0000256" key="1">
    <source>
        <dbReference type="ARBA" id="ARBA00009065"/>
    </source>
</evidence>
<dbReference type="Gene3D" id="1.10.472.10">
    <property type="entry name" value="Cyclin-like"/>
    <property type="match status" value="2"/>
</dbReference>
<dbReference type="PANTHER" id="PTHR10177">
    <property type="entry name" value="CYCLINS"/>
    <property type="match status" value="1"/>
</dbReference>
<dbReference type="InterPro" id="IPR004367">
    <property type="entry name" value="Cyclin_C-dom"/>
</dbReference>
<dbReference type="OrthoDB" id="306099at2759"/>
<dbReference type="InterPro" id="IPR039361">
    <property type="entry name" value="Cyclin"/>
</dbReference>
<evidence type="ECO:0000313" key="10">
    <source>
        <dbReference type="RefSeq" id="XP_027073163.1"/>
    </source>
</evidence>
<evidence type="ECO:0000256" key="2">
    <source>
        <dbReference type="ARBA" id="ARBA00022618"/>
    </source>
</evidence>
<dbReference type="Pfam" id="PF00134">
    <property type="entry name" value="Cyclin_N"/>
    <property type="match status" value="1"/>
</dbReference>
<dbReference type="InterPro" id="IPR036915">
    <property type="entry name" value="Cyclin-like_sf"/>
</dbReference>
<sequence length="331" mass="37863">METSQTTSSIPSLLCEEDESCFTLNNESDETLCQCCIVEYDDEYIEMLIHKESDLQSNTNKSLCNSSIDETDEQSWSKRARLDAVQWILDTRALFGLHFQTAYLSLIYFDGFFSKRSVEDGKLWAIRLLSIACLSLAAKMEEYKAPALSDYHIDECNFEGRLIQKMELLVLDALEWKMNVLTPFLYFRYFIAKFYGESRPKGLMSRAIELTLAMLKDISLVKYPPSMIAAVAVLAACDSQLTMKMLEFKLSIISSWGSSHKDNVLLCYNLMREIQKAKSNTPNLQSPLSLSLKQSSSRDCRESSCIIGTKRRLTYPDSDQHQPSQRTRRSP</sequence>
<reference evidence="9" key="1">
    <citation type="journal article" date="2025" name="Foods">
        <title>Unveiling the Microbial Signatures of Arabica Coffee Cherries: Insights into Ripeness Specific Diversity, Functional Traits, and Implications for Quality and Safety.</title>
        <authorList>
            <consortium name="RefSeq"/>
            <person name="Tenea G.N."/>
            <person name="Cifuentes V."/>
            <person name="Reyes P."/>
            <person name="Cevallos-Vallejos M."/>
        </authorList>
    </citation>
    <scope>NUCLEOTIDE SEQUENCE [LARGE SCALE GENOMIC DNA]</scope>
</reference>
<dbReference type="SMART" id="SM01332">
    <property type="entry name" value="Cyclin_C"/>
    <property type="match status" value="1"/>
</dbReference>
<dbReference type="InterPro" id="IPR006671">
    <property type="entry name" value="Cyclin_N"/>
</dbReference>